<organism evidence="1 2">
    <name type="scientific">Rhizopus oryzae</name>
    <name type="common">Mucormycosis agent</name>
    <name type="synonym">Rhizopus arrhizus var. delemar</name>
    <dbReference type="NCBI Taxonomy" id="64495"/>
    <lineage>
        <taxon>Eukaryota</taxon>
        <taxon>Fungi</taxon>
        <taxon>Fungi incertae sedis</taxon>
        <taxon>Mucoromycota</taxon>
        <taxon>Mucoromycotina</taxon>
        <taxon>Mucoromycetes</taxon>
        <taxon>Mucorales</taxon>
        <taxon>Mucorineae</taxon>
        <taxon>Rhizopodaceae</taxon>
        <taxon>Rhizopus</taxon>
    </lineage>
</organism>
<gene>
    <name evidence="1" type="ORF">G6F51_012816</name>
</gene>
<dbReference type="OrthoDB" id="2400069at2759"/>
<evidence type="ECO:0008006" key="3">
    <source>
        <dbReference type="Google" id="ProtNLM"/>
    </source>
</evidence>
<dbReference type="InterPro" id="IPR013762">
    <property type="entry name" value="Integrase-like_cat_sf"/>
</dbReference>
<dbReference type="EMBL" id="JAANIT010004134">
    <property type="protein sequence ID" value="KAG1533037.1"/>
    <property type="molecule type" value="Genomic_DNA"/>
</dbReference>
<comment type="caution">
    <text evidence="1">The sequence shown here is derived from an EMBL/GenBank/DDBJ whole genome shotgun (WGS) entry which is preliminary data.</text>
</comment>
<dbReference type="Proteomes" id="UP000717996">
    <property type="component" value="Unassembled WGS sequence"/>
</dbReference>
<dbReference type="GO" id="GO:0003677">
    <property type="term" value="F:DNA binding"/>
    <property type="evidence" value="ECO:0007669"/>
    <property type="project" value="InterPro"/>
</dbReference>
<reference evidence="1" key="1">
    <citation type="journal article" date="2020" name="Microb. Genom.">
        <title>Genetic diversity of clinical and environmental Mucorales isolates obtained from an investigation of mucormycosis cases among solid organ transplant recipients.</title>
        <authorList>
            <person name="Nguyen M.H."/>
            <person name="Kaul D."/>
            <person name="Muto C."/>
            <person name="Cheng S.J."/>
            <person name="Richter R.A."/>
            <person name="Bruno V.M."/>
            <person name="Liu G."/>
            <person name="Beyhan S."/>
            <person name="Sundermann A.J."/>
            <person name="Mounaud S."/>
            <person name="Pasculle A.W."/>
            <person name="Nierman W.C."/>
            <person name="Driscoll E."/>
            <person name="Cumbie R."/>
            <person name="Clancy C.J."/>
            <person name="Dupont C.L."/>
        </authorList>
    </citation>
    <scope>NUCLEOTIDE SEQUENCE</scope>
    <source>
        <strain evidence="1">GL16</strain>
    </source>
</reference>
<evidence type="ECO:0000313" key="2">
    <source>
        <dbReference type="Proteomes" id="UP000717996"/>
    </source>
</evidence>
<dbReference type="GO" id="GO:0015074">
    <property type="term" value="P:DNA integration"/>
    <property type="evidence" value="ECO:0007669"/>
    <property type="project" value="InterPro"/>
</dbReference>
<protein>
    <recommendedName>
        <fullName evidence="3">Tyr recombinase domain-containing protein</fullName>
    </recommendedName>
</protein>
<dbReference type="Gene3D" id="1.10.443.10">
    <property type="entry name" value="Intergrase catalytic core"/>
    <property type="match status" value="1"/>
</dbReference>
<evidence type="ECO:0000313" key="1">
    <source>
        <dbReference type="EMBL" id="KAG1533037.1"/>
    </source>
</evidence>
<proteinExistence type="predicted"/>
<dbReference type="AlphaFoldDB" id="A0A9P6XUV3"/>
<accession>A0A9P6XUV3</accession>
<sequence length="255" mass="28648">MIIYSESEFRFFTNLRALTVRSFDKPDYDLTPPLTKLHYWGSSDNITVEQLTRKLCFLLAITGFLCHSDLHRINLGKTSVTTNDSQLKLLIDCPKEKRQGSPIERVVIINHHPDPILCPVKAFQSYLTRVANTPCFGPHPTRPSRTINFLIRKLNDFSVSVSVQTVSRHVRSLLSLIAVADDSGVRRPPLRARAVGSTNAALLGANVDDILVHGSWASSCVFDNFYRLFRQTVTNFTKKLVTQSESPPTPNNGPR</sequence>
<dbReference type="GO" id="GO:0006310">
    <property type="term" value="P:DNA recombination"/>
    <property type="evidence" value="ECO:0007669"/>
    <property type="project" value="InterPro"/>
</dbReference>
<name>A0A9P6XUV3_RHIOR</name>